<dbReference type="GO" id="GO:0050808">
    <property type="term" value="P:synapse organization"/>
    <property type="evidence" value="ECO:0007669"/>
    <property type="project" value="TreeGrafter"/>
</dbReference>
<accession>A0A7E4UQS7</accession>
<name>A0A7E4UQS7_PANRE</name>
<dbReference type="PROSITE" id="PS50853">
    <property type="entry name" value="FN3"/>
    <property type="match status" value="1"/>
</dbReference>
<dbReference type="CDD" id="cd00063">
    <property type="entry name" value="FN3"/>
    <property type="match status" value="1"/>
</dbReference>
<dbReference type="GO" id="GO:0007156">
    <property type="term" value="P:homophilic cell adhesion via plasma membrane adhesion molecules"/>
    <property type="evidence" value="ECO:0007669"/>
    <property type="project" value="TreeGrafter"/>
</dbReference>
<feature type="chain" id="PRO_5028867781" evidence="4">
    <location>
        <begin position="18"/>
        <end position="450"/>
    </location>
</feature>
<evidence type="ECO:0000256" key="2">
    <source>
        <dbReference type="ARBA" id="ARBA00023157"/>
    </source>
</evidence>
<dbReference type="InterPro" id="IPR013783">
    <property type="entry name" value="Ig-like_fold"/>
</dbReference>
<dbReference type="GO" id="GO:0030424">
    <property type="term" value="C:axon"/>
    <property type="evidence" value="ECO:0007669"/>
    <property type="project" value="TreeGrafter"/>
</dbReference>
<dbReference type="Pfam" id="PF00041">
    <property type="entry name" value="fn3"/>
    <property type="match status" value="1"/>
</dbReference>
<dbReference type="PROSITE" id="PS50835">
    <property type="entry name" value="IG_LIKE"/>
    <property type="match status" value="3"/>
</dbReference>
<feature type="signal peptide" evidence="4">
    <location>
        <begin position="1"/>
        <end position="17"/>
    </location>
</feature>
<feature type="domain" description="Ig-like" evidence="5">
    <location>
        <begin position="218"/>
        <end position="311"/>
    </location>
</feature>
<evidence type="ECO:0000259" key="5">
    <source>
        <dbReference type="PROSITE" id="PS50835"/>
    </source>
</evidence>
<dbReference type="InterPro" id="IPR036116">
    <property type="entry name" value="FN3_sf"/>
</dbReference>
<reference evidence="8" key="2">
    <citation type="submission" date="2020-10" db="UniProtKB">
        <authorList>
            <consortium name="WormBaseParasite"/>
        </authorList>
    </citation>
    <scope>IDENTIFICATION</scope>
</reference>
<dbReference type="SMART" id="SM00408">
    <property type="entry name" value="IGc2"/>
    <property type="match status" value="3"/>
</dbReference>
<keyword evidence="3" id="KW-0393">Immunoglobulin domain</keyword>
<dbReference type="SMART" id="SM00409">
    <property type="entry name" value="IG"/>
    <property type="match status" value="3"/>
</dbReference>
<dbReference type="CDD" id="cd00096">
    <property type="entry name" value="Ig"/>
    <property type="match status" value="1"/>
</dbReference>
<dbReference type="GO" id="GO:0008046">
    <property type="term" value="F:axon guidance receptor activity"/>
    <property type="evidence" value="ECO:0007669"/>
    <property type="project" value="TreeGrafter"/>
</dbReference>
<dbReference type="SUPFAM" id="SSF49265">
    <property type="entry name" value="Fibronectin type III"/>
    <property type="match status" value="1"/>
</dbReference>
<keyword evidence="1 4" id="KW-0732">Signal</keyword>
<evidence type="ECO:0000313" key="8">
    <source>
        <dbReference type="WBParaSite" id="Pan_g11646.t1"/>
    </source>
</evidence>
<feature type="domain" description="Fibronectin type-III" evidence="6">
    <location>
        <begin position="310"/>
        <end position="412"/>
    </location>
</feature>
<protein>
    <submittedName>
        <fullName evidence="8">Neurotrimin</fullName>
    </submittedName>
</protein>
<keyword evidence="2" id="KW-1015">Disulfide bond</keyword>
<dbReference type="InterPro" id="IPR003961">
    <property type="entry name" value="FN3_dom"/>
</dbReference>
<reference evidence="7" key="1">
    <citation type="journal article" date="2013" name="Genetics">
        <title>The draft genome and transcriptome of Panagrellus redivivus are shaped by the harsh demands of a free-living lifestyle.</title>
        <authorList>
            <person name="Srinivasan J."/>
            <person name="Dillman A.R."/>
            <person name="Macchietto M.G."/>
            <person name="Heikkinen L."/>
            <person name="Lakso M."/>
            <person name="Fracchia K.M."/>
            <person name="Antoshechkin I."/>
            <person name="Mortazavi A."/>
            <person name="Wong G."/>
            <person name="Sternberg P.W."/>
        </authorList>
    </citation>
    <scope>NUCLEOTIDE SEQUENCE [LARGE SCALE GENOMIC DNA]</scope>
    <source>
        <strain evidence="7">MT8872</strain>
    </source>
</reference>
<evidence type="ECO:0000259" key="6">
    <source>
        <dbReference type="PROSITE" id="PS50853"/>
    </source>
</evidence>
<dbReference type="SUPFAM" id="SSF48726">
    <property type="entry name" value="Immunoglobulin"/>
    <property type="match status" value="3"/>
</dbReference>
<evidence type="ECO:0000313" key="7">
    <source>
        <dbReference type="Proteomes" id="UP000492821"/>
    </source>
</evidence>
<dbReference type="InterPro" id="IPR003598">
    <property type="entry name" value="Ig_sub2"/>
</dbReference>
<evidence type="ECO:0000256" key="4">
    <source>
        <dbReference type="SAM" id="SignalP"/>
    </source>
</evidence>
<organism evidence="7 8">
    <name type="scientific">Panagrellus redivivus</name>
    <name type="common">Microworm</name>
    <dbReference type="NCBI Taxonomy" id="6233"/>
    <lineage>
        <taxon>Eukaryota</taxon>
        <taxon>Metazoa</taxon>
        <taxon>Ecdysozoa</taxon>
        <taxon>Nematoda</taxon>
        <taxon>Chromadorea</taxon>
        <taxon>Rhabditida</taxon>
        <taxon>Tylenchina</taxon>
        <taxon>Panagrolaimomorpha</taxon>
        <taxon>Panagrolaimoidea</taxon>
        <taxon>Panagrolaimidae</taxon>
        <taxon>Panagrellus</taxon>
    </lineage>
</organism>
<evidence type="ECO:0000256" key="1">
    <source>
        <dbReference type="ARBA" id="ARBA00022729"/>
    </source>
</evidence>
<feature type="domain" description="Ig-like" evidence="5">
    <location>
        <begin position="26"/>
        <end position="107"/>
    </location>
</feature>
<proteinExistence type="predicted"/>
<dbReference type="Pfam" id="PF13927">
    <property type="entry name" value="Ig_3"/>
    <property type="match status" value="3"/>
</dbReference>
<evidence type="ECO:0000256" key="3">
    <source>
        <dbReference type="ARBA" id="ARBA00023319"/>
    </source>
</evidence>
<feature type="domain" description="Ig-like" evidence="5">
    <location>
        <begin position="116"/>
        <end position="200"/>
    </location>
</feature>
<dbReference type="GO" id="GO:0005886">
    <property type="term" value="C:plasma membrane"/>
    <property type="evidence" value="ECO:0007669"/>
    <property type="project" value="TreeGrafter"/>
</dbReference>
<sequence>MRGLLAFFILSVYTVYAAKFDKIISVEEGKSIEISCDIDRNQESATYIWEKDSQAFFVDEDPVNYASDNIIASVTDSSMTLSITAADTTDSGNYTCYDDGRSKPAVSYKLVVLTAPTAKISPSGSIVVRDGESLTLRCSGYGHPQPKVTWVNADSFKKDVKIESNGVLFVQSVDSGHSGKYICHATNDHSEKGTDEVTVIVYSKQDSYEDIEESEAPPKVETDRTYVPAFLGKPAELTCRYSGYPSPVVTWSLNSFRIDLNKINATVSAKYENGTSFAILSFPVVTVDHFGDYSCRATNNLGGAETSIHLSGRPGPASLFSANNGELSWSVESVHPITQYKILYRRAGEDVWKSNKIIRSTKGDQHGNIWESSIPMDFLKKGAEYEVQIQAENKLGWGSLAHDYLTVTVPNDIANDPVLTNKIDNTNAGTMANLAALPIVLCSAYLFHGI</sequence>
<dbReference type="PANTHER" id="PTHR45080:SF8">
    <property type="entry name" value="IG-LIKE DOMAIN-CONTAINING PROTEIN"/>
    <property type="match status" value="1"/>
</dbReference>
<dbReference type="Proteomes" id="UP000492821">
    <property type="component" value="Unassembled WGS sequence"/>
</dbReference>
<dbReference type="PANTHER" id="PTHR45080">
    <property type="entry name" value="CONTACTIN 5"/>
    <property type="match status" value="1"/>
</dbReference>
<dbReference type="InterPro" id="IPR007110">
    <property type="entry name" value="Ig-like_dom"/>
</dbReference>
<dbReference type="AlphaFoldDB" id="A0A7E4UQS7"/>
<dbReference type="InterPro" id="IPR050958">
    <property type="entry name" value="Cell_Adh-Cytoskel_Orgn"/>
</dbReference>
<dbReference type="InterPro" id="IPR003599">
    <property type="entry name" value="Ig_sub"/>
</dbReference>
<dbReference type="Gene3D" id="2.60.40.10">
    <property type="entry name" value="Immunoglobulins"/>
    <property type="match status" value="4"/>
</dbReference>
<dbReference type="GO" id="GO:0043025">
    <property type="term" value="C:neuronal cell body"/>
    <property type="evidence" value="ECO:0007669"/>
    <property type="project" value="TreeGrafter"/>
</dbReference>
<dbReference type="WBParaSite" id="Pan_g11646.t1">
    <property type="protein sequence ID" value="Pan_g11646.t1"/>
    <property type="gene ID" value="Pan_g11646"/>
</dbReference>
<dbReference type="InterPro" id="IPR036179">
    <property type="entry name" value="Ig-like_dom_sf"/>
</dbReference>
<keyword evidence="7" id="KW-1185">Reference proteome</keyword>